<accession>A0A915K908</accession>
<reference evidence="3" key="1">
    <citation type="submission" date="2022-11" db="UniProtKB">
        <authorList>
            <consortium name="WormBaseParasite"/>
        </authorList>
    </citation>
    <scope>IDENTIFICATION</scope>
</reference>
<dbReference type="Gene3D" id="4.10.93.10">
    <property type="entry name" value="Mitochondrial cytochrome c oxidase subunit VIc/VIIs"/>
    <property type="match status" value="1"/>
</dbReference>
<dbReference type="AlphaFoldDB" id="A0A915K908"/>
<organism evidence="2 3">
    <name type="scientific">Romanomermis culicivorax</name>
    <name type="common">Nematode worm</name>
    <dbReference type="NCBI Taxonomy" id="13658"/>
    <lineage>
        <taxon>Eukaryota</taxon>
        <taxon>Metazoa</taxon>
        <taxon>Ecdysozoa</taxon>
        <taxon>Nematoda</taxon>
        <taxon>Enoplea</taxon>
        <taxon>Dorylaimia</taxon>
        <taxon>Mermithida</taxon>
        <taxon>Mermithoidea</taxon>
        <taxon>Mermithidae</taxon>
        <taxon>Romanomermis</taxon>
    </lineage>
</organism>
<proteinExistence type="predicted"/>
<evidence type="ECO:0000313" key="2">
    <source>
        <dbReference type="Proteomes" id="UP000887565"/>
    </source>
</evidence>
<keyword evidence="1" id="KW-0812">Transmembrane</keyword>
<keyword evidence="1" id="KW-0472">Membrane</keyword>
<evidence type="ECO:0000256" key="1">
    <source>
        <dbReference type="SAM" id="Phobius"/>
    </source>
</evidence>
<protein>
    <submittedName>
        <fullName evidence="3">Uncharacterized protein</fullName>
    </submittedName>
</protein>
<keyword evidence="2" id="KW-1185">Reference proteome</keyword>
<sequence>MFGYCAARGRRTMVGIAIFNCFYIPLYYYYIVKRHYNQYENFLATVDPYKMLEYMCDRDAMQSCPRNLAKLREEKSSTVKALGLLSGTEAVFRTDEQV</sequence>
<keyword evidence="1" id="KW-1133">Transmembrane helix</keyword>
<evidence type="ECO:0000313" key="3">
    <source>
        <dbReference type="WBParaSite" id="nRc.2.0.1.t34372-RA"/>
    </source>
</evidence>
<dbReference type="InterPro" id="IPR037169">
    <property type="entry name" value="Cytochrome_c_oxidase_VIc_sf"/>
</dbReference>
<name>A0A915K908_ROMCU</name>
<feature type="transmembrane region" description="Helical" evidence="1">
    <location>
        <begin position="12"/>
        <end position="30"/>
    </location>
</feature>
<dbReference type="WBParaSite" id="nRc.2.0.1.t34372-RA">
    <property type="protein sequence ID" value="nRc.2.0.1.t34372-RA"/>
    <property type="gene ID" value="nRc.2.0.1.g34372"/>
</dbReference>
<dbReference type="Proteomes" id="UP000887565">
    <property type="component" value="Unplaced"/>
</dbReference>